<name>A0A261SCN0_9BORD</name>
<dbReference type="OrthoDB" id="9778515at2"/>
<dbReference type="PANTHER" id="PTHR20842:SF0">
    <property type="entry name" value="ALPHA-ASPARTYL DIPEPTIDASE"/>
    <property type="match status" value="1"/>
</dbReference>
<dbReference type="Pfam" id="PF03575">
    <property type="entry name" value="Peptidase_S51"/>
    <property type="match status" value="1"/>
</dbReference>
<gene>
    <name evidence="5" type="ORF">CAL29_15300</name>
</gene>
<reference evidence="6" key="1">
    <citation type="submission" date="2017-05" db="EMBL/GenBank/DDBJ databases">
        <title>Complete and WGS of Bordetella genogroups.</title>
        <authorList>
            <person name="Spilker T."/>
            <person name="Lipuma J."/>
        </authorList>
    </citation>
    <scope>NUCLEOTIDE SEQUENCE [LARGE SCALE GENOMIC DNA]</scope>
    <source>
        <strain evidence="6">AU16122</strain>
    </source>
</reference>
<dbReference type="CDD" id="cd03146">
    <property type="entry name" value="GAT1_Peptidase_E"/>
    <property type="match status" value="1"/>
</dbReference>
<evidence type="ECO:0000313" key="5">
    <source>
        <dbReference type="EMBL" id="OZI34831.1"/>
    </source>
</evidence>
<sequence>MTQRILAIGGGGFLMEENPSPIDALVRDMTGKARPKICFIGTASGDLPLQFAKFDAAYGYLGCEASHLAFFRDTGPRAIPLTDIRSRLLDQDAIFVGGGNTKAALGVWKEWGLDNVLREAGNAGILLAGMSAGALCWFESGVTDSFSPKWYRPVDCLGFIPGGCAVHYNGDPLRRESLHAACAAGGIGPSIAIDDYAAVFYANGKRDAVYAWKGGSTAHLVDMVGGQVVETALPAAPIRS</sequence>
<keyword evidence="2" id="KW-0645">Protease</keyword>
<evidence type="ECO:0008006" key="7">
    <source>
        <dbReference type="Google" id="ProtNLM"/>
    </source>
</evidence>
<dbReference type="RefSeq" id="WP_094853824.1">
    <property type="nucleotide sequence ID" value="NZ_NEVM01000002.1"/>
</dbReference>
<evidence type="ECO:0000256" key="2">
    <source>
        <dbReference type="ARBA" id="ARBA00022670"/>
    </source>
</evidence>
<dbReference type="InterPro" id="IPR029062">
    <property type="entry name" value="Class_I_gatase-like"/>
</dbReference>
<dbReference type="AlphaFoldDB" id="A0A261SCN0"/>
<dbReference type="GO" id="GO:0006508">
    <property type="term" value="P:proteolysis"/>
    <property type="evidence" value="ECO:0007669"/>
    <property type="project" value="UniProtKB-KW"/>
</dbReference>
<proteinExistence type="inferred from homology"/>
<dbReference type="GO" id="GO:0008236">
    <property type="term" value="F:serine-type peptidase activity"/>
    <property type="evidence" value="ECO:0007669"/>
    <property type="project" value="UniProtKB-KW"/>
</dbReference>
<dbReference type="EMBL" id="NEVM01000002">
    <property type="protein sequence ID" value="OZI34831.1"/>
    <property type="molecule type" value="Genomic_DNA"/>
</dbReference>
<keyword evidence="6" id="KW-1185">Reference proteome</keyword>
<dbReference type="PANTHER" id="PTHR20842">
    <property type="entry name" value="PROTEASE S51 ALPHA-ASPARTYL DIPEPTIDASE"/>
    <property type="match status" value="1"/>
</dbReference>
<keyword evidence="4" id="KW-0720">Serine protease</keyword>
<organism evidence="5 6">
    <name type="scientific">Bordetella genomosp. 10</name>
    <dbReference type="NCBI Taxonomy" id="1416804"/>
    <lineage>
        <taxon>Bacteria</taxon>
        <taxon>Pseudomonadati</taxon>
        <taxon>Pseudomonadota</taxon>
        <taxon>Betaproteobacteria</taxon>
        <taxon>Burkholderiales</taxon>
        <taxon>Alcaligenaceae</taxon>
        <taxon>Bordetella</taxon>
    </lineage>
</organism>
<dbReference type="Proteomes" id="UP000216020">
    <property type="component" value="Unassembled WGS sequence"/>
</dbReference>
<evidence type="ECO:0000313" key="6">
    <source>
        <dbReference type="Proteomes" id="UP000216020"/>
    </source>
</evidence>
<protein>
    <recommendedName>
        <fullName evidence="7">Peptidase E</fullName>
    </recommendedName>
</protein>
<accession>A0A261SCN0</accession>
<evidence type="ECO:0000256" key="1">
    <source>
        <dbReference type="ARBA" id="ARBA00006534"/>
    </source>
</evidence>
<dbReference type="InterPro" id="IPR005320">
    <property type="entry name" value="Peptidase_S51"/>
</dbReference>
<evidence type="ECO:0000256" key="4">
    <source>
        <dbReference type="ARBA" id="ARBA00022825"/>
    </source>
</evidence>
<keyword evidence="3" id="KW-0378">Hydrolase</keyword>
<comment type="similarity">
    <text evidence="1">Belongs to the peptidase S51 family.</text>
</comment>
<dbReference type="Gene3D" id="3.40.50.880">
    <property type="match status" value="1"/>
</dbReference>
<dbReference type="SUPFAM" id="SSF52317">
    <property type="entry name" value="Class I glutamine amidotransferase-like"/>
    <property type="match status" value="1"/>
</dbReference>
<comment type="caution">
    <text evidence="5">The sequence shown here is derived from an EMBL/GenBank/DDBJ whole genome shotgun (WGS) entry which is preliminary data.</text>
</comment>
<evidence type="ECO:0000256" key="3">
    <source>
        <dbReference type="ARBA" id="ARBA00022801"/>
    </source>
</evidence>